<reference evidence="1 2" key="1">
    <citation type="submission" date="2019-05" db="EMBL/GenBank/DDBJ databases">
        <title>Another draft genome of Portunus trituberculatus and its Hox gene families provides insights of decapod evolution.</title>
        <authorList>
            <person name="Jeong J.-H."/>
            <person name="Song I."/>
            <person name="Kim S."/>
            <person name="Choi T."/>
            <person name="Kim D."/>
            <person name="Ryu S."/>
            <person name="Kim W."/>
        </authorList>
    </citation>
    <scope>NUCLEOTIDE SEQUENCE [LARGE SCALE GENOMIC DNA]</scope>
    <source>
        <tissue evidence="1">Muscle</tissue>
    </source>
</reference>
<dbReference type="AlphaFoldDB" id="A0A5B7JQV2"/>
<comment type="caution">
    <text evidence="1">The sequence shown here is derived from an EMBL/GenBank/DDBJ whole genome shotgun (WGS) entry which is preliminary data.</text>
</comment>
<organism evidence="1 2">
    <name type="scientific">Portunus trituberculatus</name>
    <name type="common">Swimming crab</name>
    <name type="synonym">Neptunus trituberculatus</name>
    <dbReference type="NCBI Taxonomy" id="210409"/>
    <lineage>
        <taxon>Eukaryota</taxon>
        <taxon>Metazoa</taxon>
        <taxon>Ecdysozoa</taxon>
        <taxon>Arthropoda</taxon>
        <taxon>Crustacea</taxon>
        <taxon>Multicrustacea</taxon>
        <taxon>Malacostraca</taxon>
        <taxon>Eumalacostraca</taxon>
        <taxon>Eucarida</taxon>
        <taxon>Decapoda</taxon>
        <taxon>Pleocyemata</taxon>
        <taxon>Brachyura</taxon>
        <taxon>Eubrachyura</taxon>
        <taxon>Portunoidea</taxon>
        <taxon>Portunidae</taxon>
        <taxon>Portuninae</taxon>
        <taxon>Portunus</taxon>
    </lineage>
</organism>
<evidence type="ECO:0000313" key="1">
    <source>
        <dbReference type="EMBL" id="MPC96823.1"/>
    </source>
</evidence>
<gene>
    <name evidence="1" type="ORF">E2C01_092102</name>
</gene>
<keyword evidence="2" id="KW-1185">Reference proteome</keyword>
<evidence type="ECO:0000313" key="2">
    <source>
        <dbReference type="Proteomes" id="UP000324222"/>
    </source>
</evidence>
<accession>A0A5B7JQV2</accession>
<dbReference type="EMBL" id="VSRR010107486">
    <property type="protein sequence ID" value="MPC96823.1"/>
    <property type="molecule type" value="Genomic_DNA"/>
</dbReference>
<protein>
    <submittedName>
        <fullName evidence="1">Uncharacterized protein</fullName>
    </submittedName>
</protein>
<proteinExistence type="predicted"/>
<name>A0A5B7JQV2_PORTR</name>
<sequence>MAYETYLNTFCEHEPAVLATHAQQHVHVRAAACRCRAGPQCLGDAVRPNAPTPPVLPPSTLPTRTPVTVTSGDAVWQSFPQAQCPASLSVPCPHTSVSAAPHAVKVGDTCCAKVTARCEVTQKKGTVNITLSFEEFPLGSALKQHQGVAIRGIAKTRVTSVRYREAFRY</sequence>
<dbReference type="Proteomes" id="UP000324222">
    <property type="component" value="Unassembled WGS sequence"/>
</dbReference>